<gene>
    <name evidence="6" type="ORF">ACFPJ6_13845</name>
</gene>
<name>A0ABW0GPI7_9MICO</name>
<dbReference type="RefSeq" id="WP_340271084.1">
    <property type="nucleotide sequence ID" value="NZ_JBBEOG010000009.1"/>
</dbReference>
<dbReference type="Gene3D" id="1.10.530.10">
    <property type="match status" value="1"/>
</dbReference>
<evidence type="ECO:0000256" key="4">
    <source>
        <dbReference type="SAM" id="MobiDB-lite"/>
    </source>
</evidence>
<comment type="similarity">
    <text evidence="1">Belongs to the transglycosylase family. Rpf subfamily.</text>
</comment>
<dbReference type="InterPro" id="IPR010618">
    <property type="entry name" value="RPF"/>
</dbReference>
<keyword evidence="3" id="KW-0378">Hydrolase</keyword>
<comment type="caution">
    <text evidence="6">The sequence shown here is derived from an EMBL/GenBank/DDBJ whole genome shotgun (WGS) entry which is preliminary data.</text>
</comment>
<reference evidence="7" key="1">
    <citation type="journal article" date="2019" name="Int. J. Syst. Evol. Microbiol.">
        <title>The Global Catalogue of Microorganisms (GCM) 10K type strain sequencing project: providing services to taxonomists for standard genome sequencing and annotation.</title>
        <authorList>
            <consortium name="The Broad Institute Genomics Platform"/>
            <consortium name="The Broad Institute Genome Sequencing Center for Infectious Disease"/>
            <person name="Wu L."/>
            <person name="Ma J."/>
        </authorList>
    </citation>
    <scope>NUCLEOTIDE SEQUENCE [LARGE SCALE GENOMIC DNA]</scope>
    <source>
        <strain evidence="7">CCUG 43114</strain>
    </source>
</reference>
<dbReference type="InterPro" id="IPR023346">
    <property type="entry name" value="Lysozyme-like_dom_sf"/>
</dbReference>
<keyword evidence="7" id="KW-1185">Reference proteome</keyword>
<evidence type="ECO:0000313" key="6">
    <source>
        <dbReference type="EMBL" id="MFC5381864.1"/>
    </source>
</evidence>
<feature type="compositionally biased region" description="Gly residues" evidence="4">
    <location>
        <begin position="313"/>
        <end position="331"/>
    </location>
</feature>
<evidence type="ECO:0000256" key="3">
    <source>
        <dbReference type="ARBA" id="ARBA00022801"/>
    </source>
</evidence>
<proteinExistence type="inferred from homology"/>
<dbReference type="Proteomes" id="UP001596122">
    <property type="component" value="Unassembled WGS sequence"/>
</dbReference>
<dbReference type="Pfam" id="PF07501">
    <property type="entry name" value="G5"/>
    <property type="match status" value="1"/>
</dbReference>
<protein>
    <submittedName>
        <fullName evidence="6">Ubiquitin-like domain-containing protein</fullName>
    </submittedName>
</protein>
<dbReference type="PROSITE" id="PS51109">
    <property type="entry name" value="G5"/>
    <property type="match status" value="1"/>
</dbReference>
<accession>A0ABW0GPI7</accession>
<dbReference type="SUPFAM" id="SSF53955">
    <property type="entry name" value="Lysozyme-like"/>
    <property type="match status" value="1"/>
</dbReference>
<dbReference type="CDD" id="cd13925">
    <property type="entry name" value="RPF"/>
    <property type="match status" value="1"/>
</dbReference>
<feature type="domain" description="G5" evidence="5">
    <location>
        <begin position="219"/>
        <end position="299"/>
    </location>
</feature>
<dbReference type="Pfam" id="PF06737">
    <property type="entry name" value="Transglycosylas"/>
    <property type="match status" value="1"/>
</dbReference>
<keyword evidence="2" id="KW-0732">Signal</keyword>
<organism evidence="6 7">
    <name type="scientific">Aquipuribacter nitratireducens</name>
    <dbReference type="NCBI Taxonomy" id="650104"/>
    <lineage>
        <taxon>Bacteria</taxon>
        <taxon>Bacillati</taxon>
        <taxon>Actinomycetota</taxon>
        <taxon>Actinomycetes</taxon>
        <taxon>Micrococcales</taxon>
        <taxon>Intrasporangiaceae</taxon>
        <taxon>Aquipuribacter</taxon>
    </lineage>
</organism>
<dbReference type="Pfam" id="PF03990">
    <property type="entry name" value="DUF348"/>
    <property type="match status" value="3"/>
</dbReference>
<evidence type="ECO:0000259" key="5">
    <source>
        <dbReference type="PROSITE" id="PS51109"/>
    </source>
</evidence>
<sequence>MTFSSLPSRLAGRVRPVIGVVTRRSRVVAAAQAAVLTLLVAGVAGWSVLDRTVTLSVDGEAQQVRILGSEVSDVLDAAGVEVGSRDLVSPAVDETVADGDEVVVRYARQLTVADPTGEERTYWTTELTVEDALAAVGLRHGDAWLSASRSAGIGREGLSLTMSMPKNLTVVADGETLEVVSPAPTVQDLLQEVGVTVRAQDRMDAEPTDVLVEGQVVTVNRVTVHDEDESVVIEAGSRTVEDDDLYEGESEVREEGRDGTEVVTYRITTVDGEVESKKEVARVVETEAVDRVVAKGTKERPAPEPVRASSSGSSGGSSSGGSSGGSGGSSGGTPPAPSSGSVDSLNWAALAQCESGGNPSIVSSNGLYHGLYQFDRGTWQSVGGSGVASDAPASEQTARAKMLYASRGASPWPHCGSRLFS</sequence>
<evidence type="ECO:0000313" key="7">
    <source>
        <dbReference type="Proteomes" id="UP001596122"/>
    </source>
</evidence>
<dbReference type="Gene3D" id="2.20.230.10">
    <property type="entry name" value="Resuscitation-promoting factor rpfb"/>
    <property type="match status" value="1"/>
</dbReference>
<dbReference type="InterPro" id="IPR007137">
    <property type="entry name" value="DUF348"/>
</dbReference>
<evidence type="ECO:0000256" key="1">
    <source>
        <dbReference type="ARBA" id="ARBA00010830"/>
    </source>
</evidence>
<feature type="region of interest" description="Disordered" evidence="4">
    <location>
        <begin position="294"/>
        <end position="343"/>
    </location>
</feature>
<dbReference type="SMART" id="SM01208">
    <property type="entry name" value="G5"/>
    <property type="match status" value="1"/>
</dbReference>
<dbReference type="EMBL" id="JBHSLD010000013">
    <property type="protein sequence ID" value="MFC5381864.1"/>
    <property type="molecule type" value="Genomic_DNA"/>
</dbReference>
<evidence type="ECO:0000256" key="2">
    <source>
        <dbReference type="ARBA" id="ARBA00022729"/>
    </source>
</evidence>
<dbReference type="InterPro" id="IPR011098">
    <property type="entry name" value="G5_dom"/>
</dbReference>